<dbReference type="InterPro" id="IPR040256">
    <property type="entry name" value="At4g02000-like"/>
</dbReference>
<dbReference type="PANTHER" id="PTHR31286">
    <property type="entry name" value="GLYCINE-RICH CELL WALL STRUCTURAL PROTEIN 1.8-LIKE"/>
    <property type="match status" value="1"/>
</dbReference>
<feature type="region of interest" description="Disordered" evidence="1">
    <location>
        <begin position="99"/>
        <end position="120"/>
    </location>
</feature>
<protein>
    <recommendedName>
        <fullName evidence="4">DUF4283 domain-containing protein</fullName>
    </recommendedName>
</protein>
<dbReference type="OrthoDB" id="1939300at2759"/>
<reference evidence="2 3" key="1">
    <citation type="journal article" date="2021" name="Plant Biotechnol. J.">
        <title>Multi-omics assisted identification of the key and species-specific regulatory components of drought-tolerant mechanisms in Gossypium stocksii.</title>
        <authorList>
            <person name="Yu D."/>
            <person name="Ke L."/>
            <person name="Zhang D."/>
            <person name="Wu Y."/>
            <person name="Sun Y."/>
            <person name="Mei J."/>
            <person name="Sun J."/>
            <person name="Sun Y."/>
        </authorList>
    </citation>
    <scope>NUCLEOTIDE SEQUENCE [LARGE SCALE GENOMIC DNA]</scope>
    <source>
        <strain evidence="3">cv. E1</strain>
        <tissue evidence="2">Leaf</tissue>
    </source>
</reference>
<evidence type="ECO:0000313" key="2">
    <source>
        <dbReference type="EMBL" id="KAH1064902.1"/>
    </source>
</evidence>
<dbReference type="Proteomes" id="UP000828251">
    <property type="component" value="Unassembled WGS sequence"/>
</dbReference>
<name>A0A9D3UZK7_9ROSI</name>
<accession>A0A9D3UZK7</accession>
<organism evidence="2 3">
    <name type="scientific">Gossypium stocksii</name>
    <dbReference type="NCBI Taxonomy" id="47602"/>
    <lineage>
        <taxon>Eukaryota</taxon>
        <taxon>Viridiplantae</taxon>
        <taxon>Streptophyta</taxon>
        <taxon>Embryophyta</taxon>
        <taxon>Tracheophyta</taxon>
        <taxon>Spermatophyta</taxon>
        <taxon>Magnoliopsida</taxon>
        <taxon>eudicotyledons</taxon>
        <taxon>Gunneridae</taxon>
        <taxon>Pentapetalae</taxon>
        <taxon>rosids</taxon>
        <taxon>malvids</taxon>
        <taxon>Malvales</taxon>
        <taxon>Malvaceae</taxon>
        <taxon>Malvoideae</taxon>
        <taxon>Gossypium</taxon>
    </lineage>
</organism>
<feature type="region of interest" description="Disordered" evidence="1">
    <location>
        <begin position="285"/>
        <end position="306"/>
    </location>
</feature>
<comment type="caution">
    <text evidence="2">The sequence shown here is derived from an EMBL/GenBank/DDBJ whole genome shotgun (WGS) entry which is preliminary data.</text>
</comment>
<evidence type="ECO:0008006" key="4">
    <source>
        <dbReference type="Google" id="ProtNLM"/>
    </source>
</evidence>
<feature type="compositionally biased region" description="Polar residues" evidence="1">
    <location>
        <begin position="107"/>
        <end position="116"/>
    </location>
</feature>
<gene>
    <name evidence="2" type="ORF">J1N35_029889</name>
</gene>
<keyword evidence="3" id="KW-1185">Reference proteome</keyword>
<sequence length="306" mass="33540">MAWIKLPGLLGFMYKRKIFKVIGSTIGKVAKFDFKTDNRTRGRFARMAVFINLDKPLDSQIHINGDIQWVEYKALPTICFASGKYGHVSEMCSLSKEASSKEGDKSMANSGSSKNNGELGKETELAFRPWMLVERRSRFDALTNKGEMVGGERKMAKEDNGGFNSHAVELDLVTPNSRDKGFFKPLPNSHIGSTKGVGLNSKAQKRTSNIAAMHMGGGFQLGQGMDRLKVKSLEKKVMHRAGSNRSLGGPQTKTNPINLYSQDCPIEAYQTVSYASLKLGVVGSHKNGSVGKKDSPMVLSKPVSDQ</sequence>
<dbReference type="PANTHER" id="PTHR31286:SF173">
    <property type="entry name" value="DUF4283 DOMAIN-CONTAINING PROTEIN"/>
    <property type="match status" value="1"/>
</dbReference>
<evidence type="ECO:0000313" key="3">
    <source>
        <dbReference type="Proteomes" id="UP000828251"/>
    </source>
</evidence>
<proteinExistence type="predicted"/>
<dbReference type="EMBL" id="JAIQCV010000009">
    <property type="protein sequence ID" value="KAH1064902.1"/>
    <property type="molecule type" value="Genomic_DNA"/>
</dbReference>
<dbReference type="AlphaFoldDB" id="A0A9D3UZK7"/>
<evidence type="ECO:0000256" key="1">
    <source>
        <dbReference type="SAM" id="MobiDB-lite"/>
    </source>
</evidence>